<reference evidence="2" key="1">
    <citation type="journal article" date="2014" name="Int. J. Syst. Evol. Microbiol.">
        <title>Complete genome sequence of Corynebacterium casei LMG S-19264T (=DSM 44701T), isolated from a smear-ripened cheese.</title>
        <authorList>
            <consortium name="US DOE Joint Genome Institute (JGI-PGF)"/>
            <person name="Walter F."/>
            <person name="Albersmeier A."/>
            <person name="Kalinowski J."/>
            <person name="Ruckert C."/>
        </authorList>
    </citation>
    <scope>NUCLEOTIDE SEQUENCE</scope>
    <source>
        <strain evidence="2">VKM Ac-2007</strain>
    </source>
</reference>
<name>A0A9W6I6U9_9ACTN</name>
<keyword evidence="1" id="KW-1133">Transmembrane helix</keyword>
<feature type="transmembrane region" description="Helical" evidence="1">
    <location>
        <begin position="46"/>
        <end position="66"/>
    </location>
</feature>
<keyword evidence="1" id="KW-0472">Membrane</keyword>
<sequence>MSGRHEGAEPEHVEFAGAVYGSLLAASVIVGSTVEGGPPSSAELTTLLICTGVVFWITHVYAQVVSRGYPAKPLAWGNLRAVAKDEWPLAQASIPPAVAAAFASGLGGSDAVAAWTALGVAVASQVAWAVTAAVKTHSSRGVVVVSGVVNLVLGLIVVALKAVIAPH</sequence>
<dbReference type="AlphaFoldDB" id="A0A9W6I6U9"/>
<evidence type="ECO:0008006" key="4">
    <source>
        <dbReference type="Google" id="ProtNLM"/>
    </source>
</evidence>
<gene>
    <name evidence="2" type="ORF">GCM10017600_65520</name>
</gene>
<evidence type="ECO:0000313" key="3">
    <source>
        <dbReference type="Proteomes" id="UP001143474"/>
    </source>
</evidence>
<feature type="transmembrane region" description="Helical" evidence="1">
    <location>
        <begin position="12"/>
        <end position="34"/>
    </location>
</feature>
<protein>
    <recommendedName>
        <fullName evidence="4">Integral membrane protein</fullName>
    </recommendedName>
</protein>
<dbReference type="Proteomes" id="UP001143474">
    <property type="component" value="Unassembled WGS sequence"/>
</dbReference>
<dbReference type="RefSeq" id="WP_271221437.1">
    <property type="nucleotide sequence ID" value="NZ_BAAAVD010000038.1"/>
</dbReference>
<evidence type="ECO:0000313" key="2">
    <source>
        <dbReference type="EMBL" id="GLK13141.1"/>
    </source>
</evidence>
<feature type="transmembrane region" description="Helical" evidence="1">
    <location>
        <begin position="112"/>
        <end position="134"/>
    </location>
</feature>
<organism evidence="2 3">
    <name type="scientific">Streptosporangium carneum</name>
    <dbReference type="NCBI Taxonomy" id="47481"/>
    <lineage>
        <taxon>Bacteria</taxon>
        <taxon>Bacillati</taxon>
        <taxon>Actinomycetota</taxon>
        <taxon>Actinomycetes</taxon>
        <taxon>Streptosporangiales</taxon>
        <taxon>Streptosporangiaceae</taxon>
        <taxon>Streptosporangium</taxon>
    </lineage>
</organism>
<proteinExistence type="predicted"/>
<dbReference type="EMBL" id="BSEV01000020">
    <property type="protein sequence ID" value="GLK13141.1"/>
    <property type="molecule type" value="Genomic_DNA"/>
</dbReference>
<evidence type="ECO:0000256" key="1">
    <source>
        <dbReference type="SAM" id="Phobius"/>
    </source>
</evidence>
<feature type="transmembrane region" description="Helical" evidence="1">
    <location>
        <begin position="141"/>
        <end position="164"/>
    </location>
</feature>
<accession>A0A9W6I6U9</accession>
<keyword evidence="3" id="KW-1185">Reference proteome</keyword>
<comment type="caution">
    <text evidence="2">The sequence shown here is derived from an EMBL/GenBank/DDBJ whole genome shotgun (WGS) entry which is preliminary data.</text>
</comment>
<keyword evidence="1" id="KW-0812">Transmembrane</keyword>
<reference evidence="2" key="2">
    <citation type="submission" date="2023-01" db="EMBL/GenBank/DDBJ databases">
        <authorList>
            <person name="Sun Q."/>
            <person name="Evtushenko L."/>
        </authorList>
    </citation>
    <scope>NUCLEOTIDE SEQUENCE</scope>
    <source>
        <strain evidence="2">VKM Ac-2007</strain>
    </source>
</reference>